<protein>
    <submittedName>
        <fullName evidence="1">Uncharacterized protein</fullName>
    </submittedName>
</protein>
<organism evidence="1 2">
    <name type="scientific">Dryococelus australis</name>
    <dbReference type="NCBI Taxonomy" id="614101"/>
    <lineage>
        <taxon>Eukaryota</taxon>
        <taxon>Metazoa</taxon>
        <taxon>Ecdysozoa</taxon>
        <taxon>Arthropoda</taxon>
        <taxon>Hexapoda</taxon>
        <taxon>Insecta</taxon>
        <taxon>Pterygota</taxon>
        <taxon>Neoptera</taxon>
        <taxon>Polyneoptera</taxon>
        <taxon>Phasmatodea</taxon>
        <taxon>Verophasmatodea</taxon>
        <taxon>Anareolatae</taxon>
        <taxon>Phasmatidae</taxon>
        <taxon>Eurycanthinae</taxon>
        <taxon>Dryococelus</taxon>
    </lineage>
</organism>
<reference evidence="1 2" key="1">
    <citation type="submission" date="2023-02" db="EMBL/GenBank/DDBJ databases">
        <title>LHISI_Scaffold_Assembly.</title>
        <authorList>
            <person name="Stuart O.P."/>
            <person name="Cleave R."/>
            <person name="Magrath M.J.L."/>
            <person name="Mikheyev A.S."/>
        </authorList>
    </citation>
    <scope>NUCLEOTIDE SEQUENCE [LARGE SCALE GENOMIC DNA]</scope>
    <source>
        <strain evidence="1">Daus_M_001</strain>
        <tissue evidence="1">Leg muscle</tissue>
    </source>
</reference>
<sequence length="265" mass="28761">MRPAHSRAGSTSRGLQLDTPGATHTCPGFLCVAPIQPLHHPLSSRHCATAAAHNTSLHYYTNYYTLSAVKLLACQGEPSSIPGGVVPRFSLVDIVPDDAAGWRVFSGISGFSALAFRRRSMLTSQDPDVEGGMDPRVQGQEARERYGRHLHAPLNSLARETASVCLRDMQYRYSACGVCNQLHYSGRRVACDEFSTANGCVAGQDLVHNQEYQMEKCSGRYARRGKRGAGGHCRSVCHSGRRKDCLLASAMRVVTSQRVAGDPVA</sequence>
<evidence type="ECO:0000313" key="1">
    <source>
        <dbReference type="EMBL" id="KAJ8887985.1"/>
    </source>
</evidence>
<dbReference type="EMBL" id="JARBHB010000003">
    <property type="protein sequence ID" value="KAJ8887985.1"/>
    <property type="molecule type" value="Genomic_DNA"/>
</dbReference>
<keyword evidence="2" id="KW-1185">Reference proteome</keyword>
<comment type="caution">
    <text evidence="1">The sequence shown here is derived from an EMBL/GenBank/DDBJ whole genome shotgun (WGS) entry which is preliminary data.</text>
</comment>
<dbReference type="Proteomes" id="UP001159363">
    <property type="component" value="Chromosome 3"/>
</dbReference>
<proteinExistence type="predicted"/>
<evidence type="ECO:0000313" key="2">
    <source>
        <dbReference type="Proteomes" id="UP001159363"/>
    </source>
</evidence>
<gene>
    <name evidence="1" type="ORF">PR048_007470</name>
</gene>
<accession>A0ABQ9HUB2</accession>
<name>A0ABQ9HUB2_9NEOP</name>